<dbReference type="PANTHER" id="PTHR42998">
    <property type="entry name" value="TYPE I RESTRICTION ENZYME HINDVIIP M PROTEIN-RELATED"/>
    <property type="match status" value="1"/>
</dbReference>
<dbReference type="InterPro" id="IPR044946">
    <property type="entry name" value="Restrct_endonuc_typeI_TRD_sf"/>
</dbReference>
<dbReference type="Pfam" id="PF02384">
    <property type="entry name" value="N6_Mtase"/>
    <property type="match status" value="1"/>
</dbReference>
<keyword evidence="2" id="KW-0489">Methyltransferase</keyword>
<evidence type="ECO:0000256" key="3">
    <source>
        <dbReference type="ARBA" id="ARBA00022679"/>
    </source>
</evidence>
<name>A0A142K7G3_9CAUD</name>
<proteinExistence type="predicted"/>
<dbReference type="PROSITE" id="PS00092">
    <property type="entry name" value="N6_MTASE"/>
    <property type="match status" value="1"/>
</dbReference>
<evidence type="ECO:0000313" key="11">
    <source>
        <dbReference type="EMBL" id="AMS02046.1"/>
    </source>
</evidence>
<evidence type="ECO:0000256" key="6">
    <source>
        <dbReference type="ARBA" id="ARBA00023125"/>
    </source>
</evidence>
<dbReference type="CDD" id="cd02440">
    <property type="entry name" value="AdoMet_MTases"/>
    <property type="match status" value="1"/>
</dbReference>
<dbReference type="PRINTS" id="PR00507">
    <property type="entry name" value="N12N6MTFRASE"/>
</dbReference>
<gene>
    <name evidence="11" type="primary">28</name>
    <name evidence="11" type="ORF">SEA_PANCHINO_28</name>
</gene>
<dbReference type="Proteomes" id="UP000202219">
    <property type="component" value="Segment"/>
</dbReference>
<dbReference type="OrthoDB" id="36310at10239"/>
<dbReference type="InterPro" id="IPR029063">
    <property type="entry name" value="SAM-dependent_MTases_sf"/>
</dbReference>
<dbReference type="GO" id="GO:0003677">
    <property type="term" value="F:DNA binding"/>
    <property type="evidence" value="ECO:0007669"/>
    <property type="project" value="UniProtKB-KW"/>
</dbReference>
<comment type="catalytic activity">
    <reaction evidence="7">
        <text>a 2'-deoxyadenosine in DNA + S-adenosyl-L-methionine = an N(6)-methyl-2'-deoxyadenosine in DNA + S-adenosyl-L-homocysteine + H(+)</text>
        <dbReference type="Rhea" id="RHEA:15197"/>
        <dbReference type="Rhea" id="RHEA-COMP:12418"/>
        <dbReference type="Rhea" id="RHEA-COMP:12419"/>
        <dbReference type="ChEBI" id="CHEBI:15378"/>
        <dbReference type="ChEBI" id="CHEBI:57856"/>
        <dbReference type="ChEBI" id="CHEBI:59789"/>
        <dbReference type="ChEBI" id="CHEBI:90615"/>
        <dbReference type="ChEBI" id="CHEBI:90616"/>
        <dbReference type="EC" id="2.1.1.72"/>
    </reaction>
</comment>
<dbReference type="InterPro" id="IPR029464">
    <property type="entry name" value="HSDR_N"/>
</dbReference>
<keyword evidence="4" id="KW-0949">S-adenosyl-L-methionine</keyword>
<feature type="compositionally biased region" description="Basic and acidic residues" evidence="8">
    <location>
        <begin position="794"/>
        <end position="811"/>
    </location>
</feature>
<feature type="domain" description="Type I restriction enzyme R protein N-terminal" evidence="10">
    <location>
        <begin position="23"/>
        <end position="106"/>
    </location>
</feature>
<keyword evidence="5" id="KW-0680">Restriction system</keyword>
<reference evidence="12" key="1">
    <citation type="submission" date="2016-03" db="EMBL/GenBank/DDBJ databases">
        <authorList>
            <person name="Ploux O."/>
        </authorList>
    </citation>
    <scope>NUCLEOTIDE SEQUENCE [LARGE SCALE GENOMIC DNA]</scope>
</reference>
<evidence type="ECO:0000313" key="12">
    <source>
        <dbReference type="Proteomes" id="UP000202219"/>
    </source>
</evidence>
<dbReference type="RefSeq" id="YP_009304936.1">
    <property type="nucleotide sequence ID" value="NC_031281.1"/>
</dbReference>
<organism evidence="11 12">
    <name type="scientific">Mycobacterium phage Panchino</name>
    <dbReference type="NCBI Taxonomy" id="1821537"/>
    <lineage>
        <taxon>Viruses</taxon>
        <taxon>Duplodnaviria</taxon>
        <taxon>Heunggongvirae</taxon>
        <taxon>Uroviricota</taxon>
        <taxon>Caudoviricetes</taxon>
        <taxon>Nclasvirinae</taxon>
        <taxon>Charlievirus</taxon>
        <taxon>Charlievirus panchino</taxon>
    </lineage>
</organism>
<feature type="region of interest" description="Disordered" evidence="8">
    <location>
        <begin position="794"/>
        <end position="827"/>
    </location>
</feature>
<evidence type="ECO:0000256" key="4">
    <source>
        <dbReference type="ARBA" id="ARBA00022691"/>
    </source>
</evidence>
<dbReference type="SUPFAM" id="SSF53335">
    <property type="entry name" value="S-adenosyl-L-methionine-dependent methyltransferases"/>
    <property type="match status" value="1"/>
</dbReference>
<dbReference type="InterPro" id="IPR003356">
    <property type="entry name" value="DNA_methylase_A-5"/>
</dbReference>
<dbReference type="InterPro" id="IPR038333">
    <property type="entry name" value="T1MK-like_N_sf"/>
</dbReference>
<dbReference type="GO" id="GO:0032259">
    <property type="term" value="P:methylation"/>
    <property type="evidence" value="ECO:0007669"/>
    <property type="project" value="UniProtKB-KW"/>
</dbReference>
<dbReference type="InterPro" id="IPR002052">
    <property type="entry name" value="DNA_methylase_N6_adenine_CS"/>
</dbReference>
<evidence type="ECO:0000259" key="9">
    <source>
        <dbReference type="Pfam" id="PF02384"/>
    </source>
</evidence>
<dbReference type="GeneID" id="29123595"/>
<evidence type="ECO:0000259" key="10">
    <source>
        <dbReference type="Pfam" id="PF13588"/>
    </source>
</evidence>
<evidence type="ECO:0000256" key="1">
    <source>
        <dbReference type="ARBA" id="ARBA00011900"/>
    </source>
</evidence>
<dbReference type="GO" id="GO:0008170">
    <property type="term" value="F:N-methyltransferase activity"/>
    <property type="evidence" value="ECO:0007669"/>
    <property type="project" value="InterPro"/>
</dbReference>
<keyword evidence="12" id="KW-1185">Reference proteome</keyword>
<evidence type="ECO:0000256" key="2">
    <source>
        <dbReference type="ARBA" id="ARBA00022603"/>
    </source>
</evidence>
<keyword evidence="6" id="KW-0238">DNA-binding</keyword>
<accession>A0A142K7G3</accession>
<sequence>MTSIRTETETVIKRILPYLARRGYDIVGDIDYETPVRHPDRYASGYADLLINCGGRTVHFVLEAKRNGRNLVRADVKQALDYGKAVRAPFVVVTNGKLIQVYNTHNGEPILWNGKLADKIPSKDQLKAVVQFLRKKKDATNVPLGDGDDSLPFRPSLPLKQLNELFARCHNKIRNIEKNEEYAFADFSKLLFLKLLEEKDDAGQFQLPYSYRFWELAERPPAQADQVRSAVHQMLKQIKELEFGDVLTENLHMRHPATYHYLVTELAKVSFTDSDHDVKGTAFEYFVRATLKGKKLGQYFTPRPVIDIMSELIGREAIVNALRAGSDVRVLDPACGTGGFLVYTLNASLNQLDSLLAARRITRATREDLARRLKVDVFHGCDANEGVASAAKMNMIIAGDGHTNIRCENSIRPSAAVWPMGEALYDFILTNPPFGTTEGDSLSPSEAAEYPVPGGKGQHMFLQRMVLATKPGGLICTVIDEGLLNTSTGTELRRWVMQHADLLAVLRLPDVTFKPNKINVRSSILLLRRKEIQDIDLLSTYPIAFGTLDSLGYHGTGEEIRGFDFAAVRDSLAAGLTDPSQGSPRAGSHWTAFDVISNDVASDSTLRWDYKYWEPSVRERTEALISAGAPTIQKLNTIETARGKSPNSSLYVDEPDGYAVVVKSGSAITRFGGVDLTGADWVEKAEFEQMPDTAKLQKGDVLLSSTGDGTLGKTAVWDRNEPALAEGHVTIIRPDPTVVDPYYLADYLRCGFGHDQVERLYTGSTGLIELTTAHVDRIVVSLLGGVKEQKKLSRQLRSAESRYRESLERADSSLASARESFDDATGE</sequence>
<dbReference type="Gene3D" id="1.20.1260.30">
    <property type="match status" value="1"/>
</dbReference>
<evidence type="ECO:0000256" key="8">
    <source>
        <dbReference type="SAM" id="MobiDB-lite"/>
    </source>
</evidence>
<dbReference type="Gene3D" id="3.90.1570.30">
    <property type="match status" value="1"/>
</dbReference>
<dbReference type="Gene3D" id="3.40.50.150">
    <property type="entry name" value="Vaccinia Virus protein VP39"/>
    <property type="match status" value="1"/>
</dbReference>
<protein>
    <recommendedName>
        <fullName evidence="1">site-specific DNA-methyltransferase (adenine-specific)</fullName>
        <ecNumber evidence="1">2.1.1.72</ecNumber>
    </recommendedName>
</protein>
<dbReference type="InterPro" id="IPR052916">
    <property type="entry name" value="Type-I_RE_MTase_Subunit"/>
</dbReference>
<dbReference type="KEGG" id="vg:29123595"/>
<dbReference type="PANTHER" id="PTHR42998:SF1">
    <property type="entry name" value="TYPE I RESTRICTION ENZYME HINDI METHYLASE SUBUNIT"/>
    <property type="match status" value="1"/>
</dbReference>
<dbReference type="GO" id="GO:0009007">
    <property type="term" value="F:site-specific DNA-methyltransferase (adenine-specific) activity"/>
    <property type="evidence" value="ECO:0007669"/>
    <property type="project" value="UniProtKB-EC"/>
</dbReference>
<dbReference type="SUPFAM" id="SSF116734">
    <property type="entry name" value="DNA methylase specificity domain"/>
    <property type="match status" value="1"/>
</dbReference>
<evidence type="ECO:0000256" key="7">
    <source>
        <dbReference type="ARBA" id="ARBA00047942"/>
    </source>
</evidence>
<feature type="domain" description="DNA methylase adenine-specific" evidence="9">
    <location>
        <begin position="275"/>
        <end position="531"/>
    </location>
</feature>
<dbReference type="EC" id="2.1.1.72" evidence="1"/>
<dbReference type="GO" id="GO:0009307">
    <property type="term" value="P:DNA restriction-modification system"/>
    <property type="evidence" value="ECO:0007669"/>
    <property type="project" value="UniProtKB-KW"/>
</dbReference>
<dbReference type="Pfam" id="PF13588">
    <property type="entry name" value="HSDR_N_2"/>
    <property type="match status" value="1"/>
</dbReference>
<evidence type="ECO:0000256" key="5">
    <source>
        <dbReference type="ARBA" id="ARBA00022747"/>
    </source>
</evidence>
<keyword evidence="3" id="KW-0808">Transferase</keyword>
<dbReference type="Gene3D" id="3.90.220.20">
    <property type="entry name" value="DNA methylase specificity domains"/>
    <property type="match status" value="1"/>
</dbReference>
<dbReference type="EMBL" id="KU935727">
    <property type="protein sequence ID" value="AMS02046.1"/>
    <property type="molecule type" value="Genomic_DNA"/>
</dbReference>